<proteinExistence type="predicted"/>
<dbReference type="AlphaFoldDB" id="A0AAW2J733"/>
<sequence>MEYLQIFNVAALEVPAATQEVKASASSQGLLDGDFFKSLAKKHVSNFAALLARAAKYINMEDA</sequence>
<protein>
    <recommendedName>
        <fullName evidence="2">Leghemoglobin</fullName>
    </recommendedName>
</protein>
<gene>
    <name evidence="1" type="ORF">Sangu_2620400</name>
</gene>
<evidence type="ECO:0000313" key="1">
    <source>
        <dbReference type="EMBL" id="KAL0289343.1"/>
    </source>
</evidence>
<reference evidence="1" key="1">
    <citation type="submission" date="2020-06" db="EMBL/GenBank/DDBJ databases">
        <authorList>
            <person name="Li T."/>
            <person name="Hu X."/>
            <person name="Zhang T."/>
            <person name="Song X."/>
            <person name="Zhang H."/>
            <person name="Dai N."/>
            <person name="Sheng W."/>
            <person name="Hou X."/>
            <person name="Wei L."/>
        </authorList>
    </citation>
    <scope>NUCLEOTIDE SEQUENCE</scope>
    <source>
        <strain evidence="1">G01</strain>
        <tissue evidence="1">Leaf</tissue>
    </source>
</reference>
<dbReference type="EMBL" id="JACGWK010001406">
    <property type="protein sequence ID" value="KAL0289343.1"/>
    <property type="molecule type" value="Genomic_DNA"/>
</dbReference>
<name>A0AAW2J733_9LAMI</name>
<accession>A0AAW2J733</accession>
<comment type="caution">
    <text evidence="1">The sequence shown here is derived from an EMBL/GenBank/DDBJ whole genome shotgun (WGS) entry which is preliminary data.</text>
</comment>
<reference evidence="1" key="2">
    <citation type="journal article" date="2024" name="Plant">
        <title>Genomic evolution and insights into agronomic trait innovations of Sesamum species.</title>
        <authorList>
            <person name="Miao H."/>
            <person name="Wang L."/>
            <person name="Qu L."/>
            <person name="Liu H."/>
            <person name="Sun Y."/>
            <person name="Le M."/>
            <person name="Wang Q."/>
            <person name="Wei S."/>
            <person name="Zheng Y."/>
            <person name="Lin W."/>
            <person name="Duan Y."/>
            <person name="Cao H."/>
            <person name="Xiong S."/>
            <person name="Wang X."/>
            <person name="Wei L."/>
            <person name="Li C."/>
            <person name="Ma Q."/>
            <person name="Ju M."/>
            <person name="Zhao R."/>
            <person name="Li G."/>
            <person name="Mu C."/>
            <person name="Tian Q."/>
            <person name="Mei H."/>
            <person name="Zhang T."/>
            <person name="Gao T."/>
            <person name="Zhang H."/>
        </authorList>
    </citation>
    <scope>NUCLEOTIDE SEQUENCE</scope>
    <source>
        <strain evidence="1">G01</strain>
    </source>
</reference>
<evidence type="ECO:0008006" key="2">
    <source>
        <dbReference type="Google" id="ProtNLM"/>
    </source>
</evidence>
<organism evidence="1">
    <name type="scientific">Sesamum angustifolium</name>
    <dbReference type="NCBI Taxonomy" id="2727405"/>
    <lineage>
        <taxon>Eukaryota</taxon>
        <taxon>Viridiplantae</taxon>
        <taxon>Streptophyta</taxon>
        <taxon>Embryophyta</taxon>
        <taxon>Tracheophyta</taxon>
        <taxon>Spermatophyta</taxon>
        <taxon>Magnoliopsida</taxon>
        <taxon>eudicotyledons</taxon>
        <taxon>Gunneridae</taxon>
        <taxon>Pentapetalae</taxon>
        <taxon>asterids</taxon>
        <taxon>lamiids</taxon>
        <taxon>Lamiales</taxon>
        <taxon>Pedaliaceae</taxon>
        <taxon>Sesamum</taxon>
    </lineage>
</organism>